<dbReference type="PROSITE" id="PS50005">
    <property type="entry name" value="TPR"/>
    <property type="match status" value="3"/>
</dbReference>
<feature type="repeat" description="TPR" evidence="1">
    <location>
        <begin position="16"/>
        <end position="49"/>
    </location>
</feature>
<dbReference type="InterPro" id="IPR027065">
    <property type="entry name" value="Lon_Prtase"/>
</dbReference>
<dbReference type="GO" id="GO:0030163">
    <property type="term" value="P:protein catabolic process"/>
    <property type="evidence" value="ECO:0007669"/>
    <property type="project" value="InterPro"/>
</dbReference>
<dbReference type="GO" id="GO:0004252">
    <property type="term" value="F:serine-type endopeptidase activity"/>
    <property type="evidence" value="ECO:0007669"/>
    <property type="project" value="UniProtKB-UniRule"/>
</dbReference>
<proteinExistence type="inferred from homology"/>
<name>A0A2L0F4S6_SORCE</name>
<dbReference type="GO" id="GO:0005524">
    <property type="term" value="F:ATP binding"/>
    <property type="evidence" value="ECO:0007669"/>
    <property type="project" value="InterPro"/>
</dbReference>
<dbReference type="PANTHER" id="PTHR10046">
    <property type="entry name" value="ATP DEPENDENT LON PROTEASE FAMILY MEMBER"/>
    <property type="match status" value="1"/>
</dbReference>
<feature type="repeat" description="TPR" evidence="1">
    <location>
        <begin position="307"/>
        <end position="340"/>
    </location>
</feature>
<dbReference type="OrthoDB" id="5485065at2"/>
<dbReference type="EMBL" id="CP012673">
    <property type="protein sequence ID" value="AUX46439.1"/>
    <property type="molecule type" value="Genomic_DNA"/>
</dbReference>
<dbReference type="Pfam" id="PF13432">
    <property type="entry name" value="TPR_16"/>
    <property type="match status" value="1"/>
</dbReference>
<dbReference type="SUPFAM" id="SSF48452">
    <property type="entry name" value="TPR-like"/>
    <property type="match status" value="2"/>
</dbReference>
<dbReference type="Pfam" id="PF13181">
    <property type="entry name" value="TPR_8"/>
    <property type="match status" value="1"/>
</dbReference>
<dbReference type="Proteomes" id="UP000238348">
    <property type="component" value="Chromosome"/>
</dbReference>
<dbReference type="Gene3D" id="1.25.40.10">
    <property type="entry name" value="Tetratricopeptide repeat domain"/>
    <property type="match status" value="2"/>
</dbReference>
<accession>A0A2L0F4S6</accession>
<keyword evidence="2" id="KW-0720">Serine protease</keyword>
<dbReference type="Pfam" id="PF05362">
    <property type="entry name" value="Lon_C"/>
    <property type="match status" value="1"/>
</dbReference>
<sequence>MLTDKKRRVLLSPEDPAARYELGEALFNEGDLDGAEKQLVRALALDPAHAAARRLLSRTYRAQERPVLAERALAEAVQRDPDDAAAREELSDLLADAGRYDEAILHLEEALRVDGAHRSRRLRVIDLCIVHGLAARAARHIEHARGGAAPDAELSGRMQAVRAQTGQVAGVLRSPLTEGTAAVLARAQRALDRPPWAEAVRAGPLRAALVALRAGDIAGAKRALVTAPEGARATPVFELLRAEIALIGGDRAIAEAALRRALGAAPERAPEAATAWARLGEIALEAGRAGEAEAALAAAAALAPDDAAVLEALGDALHQLGRPDDALGRYEAAMAIRPEVFLSAKIAAVRAPERPAADGAPAAGRIGALAWNPTGGIVSPLQAEAVPGRGELRITGNVHGSGQEAARVAHSLLKARARQLGIEAQVVERDLHLHYADADFRKEGASAGIALTLAALSAYKGRPLPGALAATGQISLDGAVMPVAGLAEKLLAAYLGDVRTVIAPRRCLVTIRTLPREIEGKLSVVFVDSLREAIDAVWGGA</sequence>
<comment type="catalytic activity">
    <reaction evidence="2">
        <text>Hydrolysis of proteins in presence of ATP.</text>
        <dbReference type="EC" id="3.4.21.53"/>
    </reaction>
</comment>
<evidence type="ECO:0000259" key="3">
    <source>
        <dbReference type="PROSITE" id="PS51786"/>
    </source>
</evidence>
<dbReference type="GO" id="GO:0006508">
    <property type="term" value="P:proteolysis"/>
    <property type="evidence" value="ECO:0007669"/>
    <property type="project" value="UniProtKB-KW"/>
</dbReference>
<feature type="active site" evidence="2">
    <location>
        <position position="489"/>
    </location>
</feature>
<keyword evidence="1" id="KW-0802">TPR repeat</keyword>
<evidence type="ECO:0000313" key="4">
    <source>
        <dbReference type="EMBL" id="AUX46439.1"/>
    </source>
</evidence>
<evidence type="ECO:0000256" key="1">
    <source>
        <dbReference type="PROSITE-ProRule" id="PRU00339"/>
    </source>
</evidence>
<dbReference type="InterPro" id="IPR019734">
    <property type="entry name" value="TPR_rpt"/>
</dbReference>
<dbReference type="InterPro" id="IPR008269">
    <property type="entry name" value="Lon_proteolytic"/>
</dbReference>
<feature type="repeat" description="TPR" evidence="1">
    <location>
        <begin position="273"/>
        <end position="306"/>
    </location>
</feature>
<organism evidence="4 5">
    <name type="scientific">Sorangium cellulosum</name>
    <name type="common">Polyangium cellulosum</name>
    <dbReference type="NCBI Taxonomy" id="56"/>
    <lineage>
        <taxon>Bacteria</taxon>
        <taxon>Pseudomonadati</taxon>
        <taxon>Myxococcota</taxon>
        <taxon>Polyangia</taxon>
        <taxon>Polyangiales</taxon>
        <taxon>Polyangiaceae</taxon>
        <taxon>Sorangium</taxon>
    </lineage>
</organism>
<dbReference type="GO" id="GO:0004176">
    <property type="term" value="F:ATP-dependent peptidase activity"/>
    <property type="evidence" value="ECO:0007669"/>
    <property type="project" value="UniProtKB-UniRule"/>
</dbReference>
<reference evidence="4 5" key="1">
    <citation type="submission" date="2015-09" db="EMBL/GenBank/DDBJ databases">
        <title>Sorangium comparison.</title>
        <authorList>
            <person name="Zaburannyi N."/>
            <person name="Bunk B."/>
            <person name="Overmann J."/>
            <person name="Mueller R."/>
        </authorList>
    </citation>
    <scope>NUCLEOTIDE SEQUENCE [LARGE SCALE GENOMIC DNA]</scope>
    <source>
        <strain evidence="4 5">So ce26</strain>
    </source>
</reference>
<dbReference type="Gene3D" id="3.30.230.10">
    <property type="match status" value="1"/>
</dbReference>
<gene>
    <name evidence="4" type="ORF">SOCE26_079450</name>
</gene>
<dbReference type="SUPFAM" id="SSF54211">
    <property type="entry name" value="Ribosomal protein S5 domain 2-like"/>
    <property type="match status" value="1"/>
</dbReference>
<dbReference type="SMART" id="SM00028">
    <property type="entry name" value="TPR"/>
    <property type="match status" value="6"/>
</dbReference>
<dbReference type="PROSITE" id="PS51786">
    <property type="entry name" value="LON_PROTEOLYTIC"/>
    <property type="match status" value="1"/>
</dbReference>
<dbReference type="Pfam" id="PF14559">
    <property type="entry name" value="TPR_19"/>
    <property type="match status" value="1"/>
</dbReference>
<comment type="similarity">
    <text evidence="2">Belongs to the peptidase S16 family.</text>
</comment>
<evidence type="ECO:0000313" key="5">
    <source>
        <dbReference type="Proteomes" id="UP000238348"/>
    </source>
</evidence>
<dbReference type="InterPro" id="IPR011990">
    <property type="entry name" value="TPR-like_helical_dom_sf"/>
</dbReference>
<keyword evidence="2" id="KW-0378">Hydrolase</keyword>
<dbReference type="RefSeq" id="WP_104984622.1">
    <property type="nucleotide sequence ID" value="NZ_CP012673.1"/>
</dbReference>
<dbReference type="EC" id="3.4.21.53" evidence="2"/>
<feature type="active site" evidence="2">
    <location>
        <position position="446"/>
    </location>
</feature>
<evidence type="ECO:0000256" key="2">
    <source>
        <dbReference type="PROSITE-ProRule" id="PRU01122"/>
    </source>
</evidence>
<dbReference type="InterPro" id="IPR014721">
    <property type="entry name" value="Ribsml_uS5_D2-typ_fold_subgr"/>
</dbReference>
<dbReference type="InterPro" id="IPR020568">
    <property type="entry name" value="Ribosomal_Su5_D2-typ_SF"/>
</dbReference>
<protein>
    <recommendedName>
        <fullName evidence="2">endopeptidase La</fullName>
        <ecNumber evidence="2">3.4.21.53</ecNumber>
    </recommendedName>
</protein>
<feature type="domain" description="Lon proteolytic" evidence="3">
    <location>
        <begin position="360"/>
        <end position="540"/>
    </location>
</feature>
<dbReference type="AlphaFoldDB" id="A0A2L0F4S6"/>
<keyword evidence="2 4" id="KW-0645">Protease</keyword>